<dbReference type="EMBL" id="JAINUG010000387">
    <property type="protein sequence ID" value="KAJ8372771.1"/>
    <property type="molecule type" value="Genomic_DNA"/>
</dbReference>
<comment type="caution">
    <text evidence="2">The sequence shown here is derived from an EMBL/GenBank/DDBJ whole genome shotgun (WGS) entry which is preliminary data.</text>
</comment>
<feature type="region of interest" description="Disordered" evidence="1">
    <location>
        <begin position="28"/>
        <end position="127"/>
    </location>
</feature>
<evidence type="ECO:0000313" key="2">
    <source>
        <dbReference type="EMBL" id="KAJ8372771.1"/>
    </source>
</evidence>
<feature type="region of interest" description="Disordered" evidence="1">
    <location>
        <begin position="143"/>
        <end position="164"/>
    </location>
</feature>
<evidence type="ECO:0000313" key="3">
    <source>
        <dbReference type="Proteomes" id="UP001221898"/>
    </source>
</evidence>
<proteinExistence type="predicted"/>
<dbReference type="Proteomes" id="UP001221898">
    <property type="component" value="Unassembled WGS sequence"/>
</dbReference>
<name>A0AAD7RAA4_9TELE</name>
<reference evidence="2" key="1">
    <citation type="journal article" date="2023" name="Science">
        <title>Genome structures resolve the early diversification of teleost fishes.</title>
        <authorList>
            <person name="Parey E."/>
            <person name="Louis A."/>
            <person name="Montfort J."/>
            <person name="Bouchez O."/>
            <person name="Roques C."/>
            <person name="Iampietro C."/>
            <person name="Lluch J."/>
            <person name="Castinel A."/>
            <person name="Donnadieu C."/>
            <person name="Desvignes T."/>
            <person name="Floi Bucao C."/>
            <person name="Jouanno E."/>
            <person name="Wen M."/>
            <person name="Mejri S."/>
            <person name="Dirks R."/>
            <person name="Jansen H."/>
            <person name="Henkel C."/>
            <person name="Chen W.J."/>
            <person name="Zahm M."/>
            <person name="Cabau C."/>
            <person name="Klopp C."/>
            <person name="Thompson A.W."/>
            <person name="Robinson-Rechavi M."/>
            <person name="Braasch I."/>
            <person name="Lecointre G."/>
            <person name="Bobe J."/>
            <person name="Postlethwait J.H."/>
            <person name="Berthelot C."/>
            <person name="Roest Crollius H."/>
            <person name="Guiguen Y."/>
        </authorList>
    </citation>
    <scope>NUCLEOTIDE SEQUENCE</scope>
    <source>
        <strain evidence="2">NC1722</strain>
    </source>
</reference>
<feature type="compositionally biased region" description="Low complexity" evidence="1">
    <location>
        <begin position="64"/>
        <end position="77"/>
    </location>
</feature>
<accession>A0AAD7RAA4</accession>
<feature type="compositionally biased region" description="Polar residues" evidence="1">
    <location>
        <begin position="111"/>
        <end position="120"/>
    </location>
</feature>
<organism evidence="2 3">
    <name type="scientific">Aldrovandia affinis</name>
    <dbReference type="NCBI Taxonomy" id="143900"/>
    <lineage>
        <taxon>Eukaryota</taxon>
        <taxon>Metazoa</taxon>
        <taxon>Chordata</taxon>
        <taxon>Craniata</taxon>
        <taxon>Vertebrata</taxon>
        <taxon>Euteleostomi</taxon>
        <taxon>Actinopterygii</taxon>
        <taxon>Neopterygii</taxon>
        <taxon>Teleostei</taxon>
        <taxon>Notacanthiformes</taxon>
        <taxon>Halosauridae</taxon>
        <taxon>Aldrovandia</taxon>
    </lineage>
</organism>
<feature type="compositionally biased region" description="Pro residues" evidence="1">
    <location>
        <begin position="35"/>
        <end position="48"/>
    </location>
</feature>
<keyword evidence="3" id="KW-1185">Reference proteome</keyword>
<sequence length="293" mass="31378">MKTYEARRRIGLKLKIKQEAGLTKVVHNTALDPVHTPPRPPEAPPPAAVPTVTSVIRTPPPPAACSAATSSSTAAATVNGTLDRHDDTRSPAPDLPPAAAENRRKSDSPDTDNASFSSGSPPADDSLNLHLQSAIDSILNLQQGGASRAPTPRTPPTPRHPLHLRPQTPLLVRLCLAVPAPAARGRWRTGAQRIHAVLESRCSNAPFSLQDQVWSSVAPWSGHHTDSSSLLAHPGPSARIRLPVLLPVHFHRDGNAFPLALRFLFLPAGGSAAPPQTRLHLTSFTRHKSNLWQ</sequence>
<evidence type="ECO:0000256" key="1">
    <source>
        <dbReference type="SAM" id="MobiDB-lite"/>
    </source>
</evidence>
<dbReference type="AlphaFoldDB" id="A0AAD7RAA4"/>
<protein>
    <submittedName>
        <fullName evidence="2">Uncharacterized protein</fullName>
    </submittedName>
</protein>
<gene>
    <name evidence="2" type="ORF">AAFF_G00277140</name>
</gene>